<dbReference type="AlphaFoldDB" id="A0A7S6WRB7"/>
<reference evidence="2 3" key="1">
    <citation type="submission" date="2020-09" db="EMBL/GenBank/DDBJ databases">
        <title>Characterization of Treponema spp. from bovine digital dermatitis in Korea.</title>
        <authorList>
            <person name="Espiritu H.M."/>
            <person name="Cho Y.I."/>
            <person name="Mamuad L."/>
        </authorList>
    </citation>
    <scope>NUCLEOTIDE SEQUENCE [LARGE SCALE GENOMIC DNA]</scope>
    <source>
        <strain evidence="2 3">KS1</strain>
    </source>
</reference>
<proteinExistence type="predicted"/>
<dbReference type="Proteomes" id="UP000593915">
    <property type="component" value="Chromosome"/>
</dbReference>
<organism evidence="2 3">
    <name type="scientific">Treponema pedis</name>
    <dbReference type="NCBI Taxonomy" id="409322"/>
    <lineage>
        <taxon>Bacteria</taxon>
        <taxon>Pseudomonadati</taxon>
        <taxon>Spirochaetota</taxon>
        <taxon>Spirochaetia</taxon>
        <taxon>Spirochaetales</taxon>
        <taxon>Treponemataceae</taxon>
        <taxon>Treponema</taxon>
    </lineage>
</organism>
<dbReference type="GO" id="GO:0042834">
    <property type="term" value="F:peptidoglycan binding"/>
    <property type="evidence" value="ECO:0007669"/>
    <property type="project" value="InterPro"/>
</dbReference>
<evidence type="ECO:0000313" key="3">
    <source>
        <dbReference type="Proteomes" id="UP000593915"/>
    </source>
</evidence>
<dbReference type="Pfam" id="PF05036">
    <property type="entry name" value="SPOR"/>
    <property type="match status" value="1"/>
</dbReference>
<protein>
    <submittedName>
        <fullName evidence="2">SPOR domain-containing protein</fullName>
    </submittedName>
</protein>
<feature type="domain" description="SPOR" evidence="1">
    <location>
        <begin position="273"/>
        <end position="318"/>
    </location>
</feature>
<name>A0A7S6WRB7_9SPIR</name>
<sequence length="340" mass="38255">MPDKKCGMTHLNLKAALIILLAFFIPQVLFCGNEISSNVQKLIEKAFTKKTPEAVIAFISAEAEKSVRPAEKRQILIILADYEERFDFFKEAVNHYLIAAENAPLAEKKTLLLKAAGAAVLADDMNKAFELCNDLLLLVQTPMSEEDAKIILYSEWLKLKFYEEGSKEFSSAILSMKKHVTDSAFKEFHPALLLTLWWIENDKRAENTLLKKFPNSIEAGIVRGEAVLSPKTFWYLMPRSFAFTETEEESELLIGSIELQSAGSTQLNPQSAAFQVGFFKTEDYAKALLAELLKKGFKASIKEDRRVSGLFYSVFVFADGNGDVLLRLKQAGYEPVPVFR</sequence>
<dbReference type="InterPro" id="IPR036680">
    <property type="entry name" value="SPOR-like_sf"/>
</dbReference>
<dbReference type="InterPro" id="IPR007730">
    <property type="entry name" value="SPOR-like_dom"/>
</dbReference>
<gene>
    <name evidence="2" type="ORF">IFE08_05395</name>
</gene>
<evidence type="ECO:0000313" key="2">
    <source>
        <dbReference type="EMBL" id="QOW61797.1"/>
    </source>
</evidence>
<accession>A0A7S6WRB7</accession>
<evidence type="ECO:0000259" key="1">
    <source>
        <dbReference type="Pfam" id="PF05036"/>
    </source>
</evidence>
<dbReference type="RefSeq" id="WP_194077324.1">
    <property type="nucleotide sequence ID" value="NZ_CP061839.1"/>
</dbReference>
<dbReference type="SUPFAM" id="SSF110997">
    <property type="entry name" value="Sporulation related repeat"/>
    <property type="match status" value="1"/>
</dbReference>
<dbReference type="EMBL" id="CP061839">
    <property type="protein sequence ID" value="QOW61797.1"/>
    <property type="molecule type" value="Genomic_DNA"/>
</dbReference>